<dbReference type="OrthoDB" id="2450055at2759"/>
<evidence type="ECO:0000313" key="1">
    <source>
        <dbReference type="EMBL" id="KAG6374414.1"/>
    </source>
</evidence>
<accession>A0A8I2YM72</accession>
<dbReference type="Proteomes" id="UP000683000">
    <property type="component" value="Unassembled WGS sequence"/>
</dbReference>
<proteinExistence type="predicted"/>
<gene>
    <name evidence="1" type="ORF">JVT61DRAFT_4451</name>
</gene>
<evidence type="ECO:0000313" key="2">
    <source>
        <dbReference type="Proteomes" id="UP000683000"/>
    </source>
</evidence>
<reference evidence="1" key="1">
    <citation type="submission" date="2021-03" db="EMBL/GenBank/DDBJ databases">
        <title>Evolutionary innovations through gain and loss of genes in the ectomycorrhizal Boletales.</title>
        <authorList>
            <person name="Wu G."/>
            <person name="Miyauchi S."/>
            <person name="Morin E."/>
            <person name="Yang Z.-L."/>
            <person name="Xu J."/>
            <person name="Martin F.M."/>
        </authorList>
    </citation>
    <scope>NUCLEOTIDE SEQUENCE</scope>
    <source>
        <strain evidence="1">BR01</strain>
    </source>
</reference>
<sequence>MSTTAPTVQPVERQDIHKSCRTIETLLSVLNDYCEAAGAFAAIQKKLSRALRDAAGLKTNAQFAANAFGASSNILEVLADVDSKFAKLAEKESRSIGADVKKWFKKLAREEKAHDERMNDSNARIKQAGKSFPLRIGAVPL</sequence>
<dbReference type="EMBL" id="JAGFBS010000018">
    <property type="protein sequence ID" value="KAG6374414.1"/>
    <property type="molecule type" value="Genomic_DNA"/>
</dbReference>
<dbReference type="AlphaFoldDB" id="A0A8I2YM72"/>
<name>A0A8I2YM72_9AGAM</name>
<keyword evidence="2" id="KW-1185">Reference proteome</keyword>
<protein>
    <submittedName>
        <fullName evidence="1">Uncharacterized protein</fullName>
    </submittedName>
</protein>
<comment type="caution">
    <text evidence="1">The sequence shown here is derived from an EMBL/GenBank/DDBJ whole genome shotgun (WGS) entry which is preliminary data.</text>
</comment>
<organism evidence="1 2">
    <name type="scientific">Boletus reticuloceps</name>
    <dbReference type="NCBI Taxonomy" id="495285"/>
    <lineage>
        <taxon>Eukaryota</taxon>
        <taxon>Fungi</taxon>
        <taxon>Dikarya</taxon>
        <taxon>Basidiomycota</taxon>
        <taxon>Agaricomycotina</taxon>
        <taxon>Agaricomycetes</taxon>
        <taxon>Agaricomycetidae</taxon>
        <taxon>Boletales</taxon>
        <taxon>Boletineae</taxon>
        <taxon>Boletaceae</taxon>
        <taxon>Boletoideae</taxon>
        <taxon>Boletus</taxon>
    </lineage>
</organism>